<evidence type="ECO:0000256" key="9">
    <source>
        <dbReference type="ARBA" id="ARBA00022837"/>
    </source>
</evidence>
<dbReference type="GO" id="GO:0042744">
    <property type="term" value="P:hydrogen peroxide catabolic process"/>
    <property type="evidence" value="ECO:0007669"/>
    <property type="project" value="UniProtKB-KW"/>
</dbReference>
<dbReference type="InterPro" id="IPR018247">
    <property type="entry name" value="EF_Hand_1_Ca_BS"/>
</dbReference>
<dbReference type="Proteomes" id="UP000887574">
    <property type="component" value="Unplaced"/>
</dbReference>
<dbReference type="Pfam" id="PF08022">
    <property type="entry name" value="FAD_binding_8"/>
    <property type="match status" value="1"/>
</dbReference>
<keyword evidence="8" id="KW-0274">FAD</keyword>
<evidence type="ECO:0000256" key="10">
    <source>
        <dbReference type="ARBA" id="ARBA00022857"/>
    </source>
</evidence>
<comment type="catalytic activity">
    <reaction evidence="17">
        <text>NADPH + O2 + H(+) = H2O2 + NADP(+)</text>
        <dbReference type="Rhea" id="RHEA:11260"/>
        <dbReference type="ChEBI" id="CHEBI:15378"/>
        <dbReference type="ChEBI" id="CHEBI:15379"/>
        <dbReference type="ChEBI" id="CHEBI:16240"/>
        <dbReference type="ChEBI" id="CHEBI:57783"/>
        <dbReference type="ChEBI" id="CHEBI:58349"/>
        <dbReference type="EC" id="1.6.3.1"/>
    </reaction>
</comment>
<dbReference type="Pfam" id="PF08030">
    <property type="entry name" value="NAD_binding_6"/>
    <property type="match status" value="1"/>
</dbReference>
<dbReference type="CDD" id="cd06186">
    <property type="entry name" value="NOX_Duox_like_FAD_NADP"/>
    <property type="match status" value="1"/>
</dbReference>
<dbReference type="InterPro" id="IPR017927">
    <property type="entry name" value="FAD-bd_FR_type"/>
</dbReference>
<dbReference type="SUPFAM" id="SSF63380">
    <property type="entry name" value="Riboflavin synthase domain-like"/>
    <property type="match status" value="1"/>
</dbReference>
<dbReference type="PANTHER" id="PTHR11972">
    <property type="entry name" value="NADPH OXIDASE"/>
    <property type="match status" value="1"/>
</dbReference>
<feature type="transmembrane region" description="Helical" evidence="18">
    <location>
        <begin position="164"/>
        <end position="185"/>
    </location>
</feature>
<dbReference type="GO" id="GO:0016174">
    <property type="term" value="F:NAD(P)H oxidase H2O2-forming activity"/>
    <property type="evidence" value="ECO:0007669"/>
    <property type="project" value="UniProtKB-EC"/>
</dbReference>
<dbReference type="InterPro" id="IPR013130">
    <property type="entry name" value="Fe3_Rdtase_TM_dom"/>
</dbReference>
<dbReference type="FunFam" id="3.40.50.80:FF:000020">
    <property type="entry name" value="Dual oxidase 1"/>
    <property type="match status" value="1"/>
</dbReference>
<feature type="transmembrane region" description="Helical" evidence="18">
    <location>
        <begin position="305"/>
        <end position="322"/>
    </location>
</feature>
<evidence type="ECO:0000256" key="12">
    <source>
        <dbReference type="ARBA" id="ARBA00023002"/>
    </source>
</evidence>
<evidence type="ECO:0000256" key="11">
    <source>
        <dbReference type="ARBA" id="ARBA00022989"/>
    </source>
</evidence>
<dbReference type="WBParaSite" id="jg13469">
    <property type="protein sequence ID" value="jg13469"/>
    <property type="gene ID" value="jg13469"/>
</dbReference>
<keyword evidence="21" id="KW-1185">Reference proteome</keyword>
<dbReference type="GO" id="GO:0016175">
    <property type="term" value="F:superoxide-generating NAD(P)H oxidase activity"/>
    <property type="evidence" value="ECO:0007669"/>
    <property type="project" value="TreeGrafter"/>
</dbReference>
<keyword evidence="7" id="KW-0677">Repeat</keyword>
<evidence type="ECO:0000259" key="19">
    <source>
        <dbReference type="PROSITE" id="PS50222"/>
    </source>
</evidence>
<evidence type="ECO:0000256" key="17">
    <source>
        <dbReference type="ARBA" id="ARBA00048762"/>
    </source>
</evidence>
<sequence length="612" mass="69867">MCDRNHEGQVQKLEFCEFVKSLNVAAGVRIDQNIQNDVIESVLHRAGIDPERSVLTYKDFEAIFSQMDDIRRPVGVHLRGANLKVNLEETQSLNSFAVTSDSSVYFPTNSISLLLSYLETYRQHIVVLFLFFAFNALVFFERFWHYRYENEHRDLRRVMGVGIAITRGAAAALSFDMGLILLTVCRNVLTIVRESFVGEYLPLDAAITFHKIVGITTGAFAAIHTIGHCINFYHVATQSQEGLACLFRKPFLVQTSFPQSATVFSAPAVMKRAYHAFRITHLLNVLLYALTILHGLPKLLDSPKFWYIVMGPIIVFIFDRIIGMRKNYKQLRIVAAAILPSDILYIQFKRPHSFKFRSGQWVRISCPAFSCTFNEHHAFSLASAPQAPTLELYIKAIGPWTWKLRNEIIESQSNGLSFPVVNLNGPFGDGNQEWHNYEVVVMVGGGIGVTPYASTLMDLVLEKASGNHCGIKCKKVYFLWICPTHKNFEWFVEVLKDVETLDTEGILEIHIFVTQFFHKFDLRTTVLYICEKHFRGDNRGLSMFTGLKAINHFGRPNFDLFLKFLQSRHQEVNEIGVFSCGPATVNKQIRRACTEANRFRDAPSFVHRFETF</sequence>
<dbReference type="Gene3D" id="3.40.50.80">
    <property type="entry name" value="Nucleotide-binding domain of ferredoxin-NADP reductase (FNR) module"/>
    <property type="match status" value="1"/>
</dbReference>
<evidence type="ECO:0000256" key="14">
    <source>
        <dbReference type="ARBA" id="ARBA00023180"/>
    </source>
</evidence>
<dbReference type="EC" id="1.6.3.1" evidence="3"/>
<dbReference type="PROSITE" id="PS50222">
    <property type="entry name" value="EF_HAND_2"/>
    <property type="match status" value="1"/>
</dbReference>
<dbReference type="PROSITE" id="PS00018">
    <property type="entry name" value="EF_HAND_1"/>
    <property type="match status" value="1"/>
</dbReference>
<dbReference type="SFLD" id="SFLDG01169">
    <property type="entry name" value="NADPH_oxidase_subgroup_(NOX)"/>
    <property type="match status" value="1"/>
</dbReference>
<keyword evidence="12" id="KW-0560">Oxidoreductase</keyword>
<feature type="domain" description="EF-hand" evidence="19">
    <location>
        <begin position="1"/>
        <end position="25"/>
    </location>
</feature>
<evidence type="ECO:0000256" key="2">
    <source>
        <dbReference type="ARBA" id="ARBA00005644"/>
    </source>
</evidence>
<protein>
    <recommendedName>
        <fullName evidence="3">NAD(P)H oxidase (H2O2-forming)</fullName>
        <ecNumber evidence="3">1.6.3.1</ecNumber>
    </recommendedName>
</protein>
<organism evidence="21 22">
    <name type="scientific">Ditylenchus dipsaci</name>
    <dbReference type="NCBI Taxonomy" id="166011"/>
    <lineage>
        <taxon>Eukaryota</taxon>
        <taxon>Metazoa</taxon>
        <taxon>Ecdysozoa</taxon>
        <taxon>Nematoda</taxon>
        <taxon>Chromadorea</taxon>
        <taxon>Rhabditida</taxon>
        <taxon>Tylenchina</taxon>
        <taxon>Tylenchomorpha</taxon>
        <taxon>Sphaerularioidea</taxon>
        <taxon>Anguinidae</taxon>
        <taxon>Anguininae</taxon>
        <taxon>Ditylenchus</taxon>
    </lineage>
</organism>
<evidence type="ECO:0000256" key="13">
    <source>
        <dbReference type="ARBA" id="ARBA00023136"/>
    </source>
</evidence>
<name>A0A915CWY0_9BILA</name>
<dbReference type="PANTHER" id="PTHR11972:SF175">
    <property type="entry name" value="NAD(P)H OXIDASE (H2O2-FORMING)"/>
    <property type="match status" value="1"/>
</dbReference>
<evidence type="ECO:0000313" key="22">
    <source>
        <dbReference type="WBParaSite" id="jg13469"/>
    </source>
</evidence>
<dbReference type="SUPFAM" id="SSF52343">
    <property type="entry name" value="Ferredoxin reductase-like, C-terminal NADP-linked domain"/>
    <property type="match status" value="1"/>
</dbReference>
<evidence type="ECO:0000256" key="15">
    <source>
        <dbReference type="ARBA" id="ARBA00023324"/>
    </source>
</evidence>
<keyword evidence="15" id="KW-0376">Hydrogen peroxide</keyword>
<keyword evidence="13 18" id="KW-0472">Membrane</keyword>
<keyword evidence="10" id="KW-0521">NADP</keyword>
<dbReference type="GO" id="GO:0042303">
    <property type="term" value="P:molting cycle"/>
    <property type="evidence" value="ECO:0007669"/>
    <property type="project" value="UniProtKB-ARBA"/>
</dbReference>
<keyword evidence="14" id="KW-0325">Glycoprotein</keyword>
<dbReference type="InterPro" id="IPR039261">
    <property type="entry name" value="FNR_nucleotide-bd"/>
</dbReference>
<dbReference type="GO" id="GO:0042554">
    <property type="term" value="P:superoxide anion generation"/>
    <property type="evidence" value="ECO:0007669"/>
    <property type="project" value="TreeGrafter"/>
</dbReference>
<proteinExistence type="inferred from homology"/>
<dbReference type="GO" id="GO:0005509">
    <property type="term" value="F:calcium ion binding"/>
    <property type="evidence" value="ECO:0007669"/>
    <property type="project" value="InterPro"/>
</dbReference>
<feature type="domain" description="FAD-binding FR-type" evidence="20">
    <location>
        <begin position="326"/>
        <end position="433"/>
    </location>
</feature>
<evidence type="ECO:0000256" key="1">
    <source>
        <dbReference type="ARBA" id="ARBA00004141"/>
    </source>
</evidence>
<keyword evidence="9" id="KW-0106">Calcium</keyword>
<evidence type="ECO:0000256" key="18">
    <source>
        <dbReference type="SAM" id="Phobius"/>
    </source>
</evidence>
<dbReference type="PROSITE" id="PS51384">
    <property type="entry name" value="FAD_FR"/>
    <property type="match status" value="1"/>
</dbReference>
<evidence type="ECO:0000256" key="7">
    <source>
        <dbReference type="ARBA" id="ARBA00022737"/>
    </source>
</evidence>
<evidence type="ECO:0000256" key="5">
    <source>
        <dbReference type="ARBA" id="ARBA00022630"/>
    </source>
</evidence>
<dbReference type="InterPro" id="IPR013121">
    <property type="entry name" value="Fe_red_NAD-bd_6"/>
</dbReference>
<dbReference type="GO" id="GO:0042742">
    <property type="term" value="P:defense response to bacterium"/>
    <property type="evidence" value="ECO:0007669"/>
    <property type="project" value="UniProtKB-ARBA"/>
</dbReference>
<dbReference type="Pfam" id="PF01794">
    <property type="entry name" value="Ferric_reduct"/>
    <property type="match status" value="1"/>
</dbReference>
<reference evidence="22" key="1">
    <citation type="submission" date="2022-11" db="UniProtKB">
        <authorList>
            <consortium name="WormBaseParasite"/>
        </authorList>
    </citation>
    <scope>IDENTIFICATION</scope>
</reference>
<dbReference type="InterPro" id="IPR002048">
    <property type="entry name" value="EF_hand_dom"/>
</dbReference>
<keyword evidence="4" id="KW-0575">Peroxidase</keyword>
<feature type="transmembrane region" description="Helical" evidence="18">
    <location>
        <begin position="276"/>
        <end position="293"/>
    </location>
</feature>
<keyword evidence="11 18" id="KW-1133">Transmembrane helix</keyword>
<keyword evidence="5" id="KW-0285">Flavoprotein</keyword>
<evidence type="ECO:0000256" key="6">
    <source>
        <dbReference type="ARBA" id="ARBA00022692"/>
    </source>
</evidence>
<evidence type="ECO:0000313" key="21">
    <source>
        <dbReference type="Proteomes" id="UP000887574"/>
    </source>
</evidence>
<dbReference type="InterPro" id="IPR017938">
    <property type="entry name" value="Riboflavin_synthase-like_b-brl"/>
</dbReference>
<comment type="catalytic activity">
    <reaction evidence="16">
        <text>NADH + O2 + H(+) = H2O2 + NAD(+)</text>
        <dbReference type="Rhea" id="RHEA:11264"/>
        <dbReference type="ChEBI" id="CHEBI:15378"/>
        <dbReference type="ChEBI" id="CHEBI:15379"/>
        <dbReference type="ChEBI" id="CHEBI:16240"/>
        <dbReference type="ChEBI" id="CHEBI:57540"/>
        <dbReference type="ChEBI" id="CHEBI:57945"/>
        <dbReference type="EC" id="1.6.3.1"/>
    </reaction>
</comment>
<dbReference type="Gene3D" id="2.40.30.10">
    <property type="entry name" value="Translation factors"/>
    <property type="match status" value="1"/>
</dbReference>
<dbReference type="InterPro" id="IPR013112">
    <property type="entry name" value="FAD-bd_8"/>
</dbReference>
<evidence type="ECO:0000256" key="3">
    <source>
        <dbReference type="ARBA" id="ARBA00012698"/>
    </source>
</evidence>
<dbReference type="GO" id="GO:0004601">
    <property type="term" value="F:peroxidase activity"/>
    <property type="evidence" value="ECO:0007669"/>
    <property type="project" value="UniProtKB-KW"/>
</dbReference>
<evidence type="ECO:0000256" key="4">
    <source>
        <dbReference type="ARBA" id="ARBA00022559"/>
    </source>
</evidence>
<dbReference type="GO" id="GO:0009886">
    <property type="term" value="P:post-embryonic animal morphogenesis"/>
    <property type="evidence" value="ECO:0007669"/>
    <property type="project" value="UniProtKB-ARBA"/>
</dbReference>
<comment type="subcellular location">
    <subcellularLocation>
        <location evidence="1">Membrane</location>
        <topology evidence="1">Multi-pass membrane protein</topology>
    </subcellularLocation>
</comment>
<evidence type="ECO:0000256" key="8">
    <source>
        <dbReference type="ARBA" id="ARBA00022827"/>
    </source>
</evidence>
<comment type="similarity">
    <text evidence="2">In the N-terminal section; belongs to the peroxidase family.</text>
</comment>
<dbReference type="FunFam" id="2.40.30.10:FF:000195">
    <property type="entry name" value="DUal OXidase"/>
    <property type="match status" value="1"/>
</dbReference>
<evidence type="ECO:0000256" key="16">
    <source>
        <dbReference type="ARBA" id="ARBA00047455"/>
    </source>
</evidence>
<feature type="transmembrane region" description="Helical" evidence="18">
    <location>
        <begin position="125"/>
        <end position="144"/>
    </location>
</feature>
<evidence type="ECO:0000259" key="20">
    <source>
        <dbReference type="PROSITE" id="PS51384"/>
    </source>
</evidence>
<accession>A0A915CWY0</accession>
<dbReference type="GO" id="GO:0042335">
    <property type="term" value="P:cuticle development"/>
    <property type="evidence" value="ECO:0007669"/>
    <property type="project" value="UniProtKB-ARBA"/>
</dbReference>
<dbReference type="InterPro" id="IPR050369">
    <property type="entry name" value="RBOH/FRE"/>
</dbReference>
<keyword evidence="6 18" id="KW-0812">Transmembrane</keyword>
<dbReference type="AlphaFoldDB" id="A0A915CWY0"/>
<dbReference type="GO" id="GO:0043020">
    <property type="term" value="C:NADPH oxidase complex"/>
    <property type="evidence" value="ECO:0007669"/>
    <property type="project" value="TreeGrafter"/>
</dbReference>